<evidence type="ECO:0000313" key="2">
    <source>
        <dbReference type="Proteomes" id="UP000005380"/>
    </source>
</evidence>
<dbReference type="KEGG" id="tao:THIAE_00290"/>
<dbReference type="HOGENOM" id="CLU_2588618_0_0_6"/>
<evidence type="ECO:0000313" key="1">
    <source>
        <dbReference type="EMBL" id="AHF02172.1"/>
    </source>
</evidence>
<dbReference type="RefSeq" id="WP_006459702.1">
    <property type="nucleotide sequence ID" value="NZ_CP007030.1"/>
</dbReference>
<organism evidence="1 2">
    <name type="scientific">Thiomicrospira aerophila AL3</name>
    <dbReference type="NCBI Taxonomy" id="717772"/>
    <lineage>
        <taxon>Bacteria</taxon>
        <taxon>Pseudomonadati</taxon>
        <taxon>Pseudomonadota</taxon>
        <taxon>Gammaproteobacteria</taxon>
        <taxon>Thiotrichales</taxon>
        <taxon>Piscirickettsiaceae</taxon>
        <taxon>Thiomicrospira</taxon>
    </lineage>
</organism>
<dbReference type="Proteomes" id="UP000005380">
    <property type="component" value="Chromosome"/>
</dbReference>
<dbReference type="STRING" id="717772.THIAE_00290"/>
<dbReference type="AlphaFoldDB" id="W0DUS7"/>
<accession>W0DUS7</accession>
<sequence>MHAVYHCNLDELDDEFITKLKKQFTHAKVDIAIHKLDETDFVDQQTAKLQALIDEGLASGIGCASMQDLMNKAKAELGYV</sequence>
<dbReference type="OrthoDB" id="7062999at2"/>
<gene>
    <name evidence="1" type="ORF">THIAE_00290</name>
</gene>
<proteinExistence type="predicted"/>
<protein>
    <submittedName>
        <fullName evidence="1">Uncharacterized protein</fullName>
    </submittedName>
</protein>
<name>W0DUS7_9GAMM</name>
<dbReference type="EMBL" id="CP007030">
    <property type="protein sequence ID" value="AHF02172.1"/>
    <property type="molecule type" value="Genomic_DNA"/>
</dbReference>
<dbReference type="InParanoid" id="W0DUS7"/>
<reference evidence="1 2" key="1">
    <citation type="submission" date="2013-12" db="EMBL/GenBank/DDBJ databases">
        <authorList>
            <consortium name="DOE Joint Genome Institute"/>
            <person name="Kappler U."/>
            <person name="Huntemann M."/>
            <person name="Han J."/>
            <person name="Chen A."/>
            <person name="Kyrpides N."/>
            <person name="Mavromatis K."/>
            <person name="Markowitz V."/>
            <person name="Palaniappan K."/>
            <person name="Ivanova N."/>
            <person name="Schaumberg A."/>
            <person name="Pati A."/>
            <person name="Liolios K."/>
            <person name="Nordberg H.P."/>
            <person name="Cantor M.N."/>
            <person name="Hua S.X."/>
            <person name="Woyke T."/>
        </authorList>
    </citation>
    <scope>NUCLEOTIDE SEQUENCE [LARGE SCALE GENOMIC DNA]</scope>
    <source>
        <strain evidence="2">AL2</strain>
    </source>
</reference>
<keyword evidence="2" id="KW-1185">Reference proteome</keyword>